<reference evidence="6" key="3">
    <citation type="submission" date="2023-05" db="EMBL/GenBank/DDBJ databases">
        <authorList>
            <person name="Smith C.H."/>
        </authorList>
    </citation>
    <scope>NUCLEOTIDE SEQUENCE</scope>
    <source>
        <strain evidence="6">CHS0354</strain>
        <tissue evidence="6">Mantle</tissue>
    </source>
</reference>
<evidence type="ECO:0000259" key="5">
    <source>
        <dbReference type="Pfam" id="PF00007"/>
    </source>
</evidence>
<reference evidence="6" key="1">
    <citation type="journal article" date="2021" name="Genome Biol. Evol.">
        <title>A High-Quality Reference Genome for a Parasitic Bivalve with Doubly Uniparental Inheritance (Bivalvia: Unionida).</title>
        <authorList>
            <person name="Smith C.H."/>
        </authorList>
    </citation>
    <scope>NUCLEOTIDE SEQUENCE</scope>
    <source>
        <strain evidence="6">CHS0354</strain>
    </source>
</reference>
<proteinExistence type="inferred from homology"/>
<dbReference type="Proteomes" id="UP001195483">
    <property type="component" value="Unassembled WGS sequence"/>
</dbReference>
<evidence type="ECO:0000256" key="4">
    <source>
        <dbReference type="ARBA" id="ARBA00023157"/>
    </source>
</evidence>
<dbReference type="Pfam" id="PF00007">
    <property type="entry name" value="Cys_knot"/>
    <property type="match status" value="1"/>
</dbReference>
<dbReference type="PANTHER" id="PTHR11515:SF13">
    <property type="entry name" value="GLYCOPROTEIN HORMONE BETA 5, ISOFORM A"/>
    <property type="match status" value="1"/>
</dbReference>
<dbReference type="PANTHER" id="PTHR11515">
    <property type="entry name" value="GLYCOPROTEIN HORMONE BETA CHAIN"/>
    <property type="match status" value="1"/>
</dbReference>
<dbReference type="GO" id="GO:0005737">
    <property type="term" value="C:cytoplasm"/>
    <property type="evidence" value="ECO:0007669"/>
    <property type="project" value="TreeGrafter"/>
</dbReference>
<dbReference type="SUPFAM" id="SSF57501">
    <property type="entry name" value="Cystine-knot cytokines"/>
    <property type="match status" value="1"/>
</dbReference>
<protein>
    <recommendedName>
        <fullName evidence="5">Glycoprotein hormone subunit beta domain-containing protein</fullName>
    </recommendedName>
</protein>
<comment type="caution">
    <text evidence="6">The sequence shown here is derived from an EMBL/GenBank/DDBJ whole genome shotgun (WGS) entry which is preliminary data.</text>
</comment>
<dbReference type="InterPro" id="IPR001545">
    <property type="entry name" value="Gonadotropin_bsu"/>
</dbReference>
<dbReference type="GO" id="GO:0007186">
    <property type="term" value="P:G protein-coupled receptor signaling pathway"/>
    <property type="evidence" value="ECO:0007669"/>
    <property type="project" value="TreeGrafter"/>
</dbReference>
<keyword evidence="7" id="KW-1185">Reference proteome</keyword>
<dbReference type="Gene3D" id="2.10.90.10">
    <property type="entry name" value="Cystine-knot cytokines"/>
    <property type="match status" value="1"/>
</dbReference>
<dbReference type="CDD" id="cd00069">
    <property type="entry name" value="GHB_like"/>
    <property type="match status" value="1"/>
</dbReference>
<dbReference type="InterPro" id="IPR029034">
    <property type="entry name" value="Cystine-knot_cytokine"/>
</dbReference>
<feature type="domain" description="Glycoprotein hormone subunit beta" evidence="5">
    <location>
        <begin position="67"/>
        <end position="143"/>
    </location>
</feature>
<gene>
    <name evidence="6" type="ORF">CHS0354_029084</name>
</gene>
<evidence type="ECO:0000313" key="6">
    <source>
        <dbReference type="EMBL" id="KAK3599628.1"/>
    </source>
</evidence>
<dbReference type="InterPro" id="IPR006208">
    <property type="entry name" value="Glyco_hormone_CN"/>
</dbReference>
<dbReference type="EMBL" id="JAEAOA010001748">
    <property type="protein sequence ID" value="KAK3599628.1"/>
    <property type="molecule type" value="Genomic_DNA"/>
</dbReference>
<evidence type="ECO:0000313" key="7">
    <source>
        <dbReference type="Proteomes" id="UP001195483"/>
    </source>
</evidence>
<evidence type="ECO:0000256" key="3">
    <source>
        <dbReference type="ARBA" id="ARBA00022525"/>
    </source>
</evidence>
<dbReference type="GO" id="GO:0005615">
    <property type="term" value="C:extracellular space"/>
    <property type="evidence" value="ECO:0007669"/>
    <property type="project" value="TreeGrafter"/>
</dbReference>
<sequence>MKDMLKMMPIRVIAVILCSLILIFGPLCHGAVSSDLLLGCHVGLYFLPVYKPYKTDDGRILQCYGRVPVRICKGTCDSYELGDYKMPYTISHHPVCTYKAVSEPRTVTLENCHPDHPDPTYKVFDATQCECSVCEPKYTSCENYNG</sequence>
<accession>A0AAE0SXB2</accession>
<evidence type="ECO:0000256" key="2">
    <source>
        <dbReference type="ARBA" id="ARBA00006552"/>
    </source>
</evidence>
<evidence type="ECO:0000256" key="1">
    <source>
        <dbReference type="ARBA" id="ARBA00004613"/>
    </source>
</evidence>
<organism evidence="6 7">
    <name type="scientific">Potamilus streckersoni</name>
    <dbReference type="NCBI Taxonomy" id="2493646"/>
    <lineage>
        <taxon>Eukaryota</taxon>
        <taxon>Metazoa</taxon>
        <taxon>Spiralia</taxon>
        <taxon>Lophotrochozoa</taxon>
        <taxon>Mollusca</taxon>
        <taxon>Bivalvia</taxon>
        <taxon>Autobranchia</taxon>
        <taxon>Heteroconchia</taxon>
        <taxon>Palaeoheterodonta</taxon>
        <taxon>Unionida</taxon>
        <taxon>Unionoidea</taxon>
        <taxon>Unionidae</taxon>
        <taxon>Ambleminae</taxon>
        <taxon>Lampsilini</taxon>
        <taxon>Potamilus</taxon>
    </lineage>
</organism>
<name>A0AAE0SXB2_9BIVA</name>
<comment type="subcellular location">
    <subcellularLocation>
        <location evidence="1">Secreted</location>
    </subcellularLocation>
</comment>
<reference evidence="6" key="2">
    <citation type="journal article" date="2021" name="Genome Biol. Evol.">
        <title>Developing a high-quality reference genome for a parasitic bivalve with doubly uniparental inheritance (Bivalvia: Unionida).</title>
        <authorList>
            <person name="Smith C.H."/>
        </authorList>
    </citation>
    <scope>NUCLEOTIDE SEQUENCE</scope>
    <source>
        <strain evidence="6">CHS0354</strain>
        <tissue evidence="6">Mantle</tissue>
    </source>
</reference>
<comment type="similarity">
    <text evidence="2">Belongs to the glycoprotein hormones subunit beta family.</text>
</comment>
<dbReference type="AlphaFoldDB" id="A0AAE0SXB2"/>
<keyword evidence="3" id="KW-0964">Secreted</keyword>
<keyword evidence="4" id="KW-1015">Disulfide bond</keyword>
<dbReference type="GO" id="GO:0005179">
    <property type="term" value="F:hormone activity"/>
    <property type="evidence" value="ECO:0007669"/>
    <property type="project" value="InterPro"/>
</dbReference>